<sequence length="104" mass="11754">MHNYTDNQTEFHSNLLSCSNLSIEGSIYNSHFRTFPGFIRFFGSRLSLSPCMTWMARGPTSSQSSVLFPKPTPCSPVHVPSMANARLQKTEEKLRDLHILMPHG</sequence>
<accession>A0ABU7F450</accession>
<name>A0ABU7F450_9TELE</name>
<protein>
    <submittedName>
        <fullName evidence="1">Uncharacterized protein</fullName>
    </submittedName>
</protein>
<gene>
    <name evidence="1" type="ORF">CHARACLAT_016136</name>
</gene>
<evidence type="ECO:0000313" key="1">
    <source>
        <dbReference type="EMBL" id="MED6293977.1"/>
    </source>
</evidence>
<reference evidence="1 2" key="1">
    <citation type="submission" date="2021-06" db="EMBL/GenBank/DDBJ databases">
        <authorList>
            <person name="Palmer J.M."/>
        </authorList>
    </citation>
    <scope>NUCLEOTIDE SEQUENCE [LARGE SCALE GENOMIC DNA]</scope>
    <source>
        <strain evidence="1 2">CL_MEX2019</strain>
        <tissue evidence="1">Muscle</tissue>
    </source>
</reference>
<comment type="caution">
    <text evidence="1">The sequence shown here is derived from an EMBL/GenBank/DDBJ whole genome shotgun (WGS) entry which is preliminary data.</text>
</comment>
<keyword evidence="2" id="KW-1185">Reference proteome</keyword>
<evidence type="ECO:0000313" key="2">
    <source>
        <dbReference type="Proteomes" id="UP001352852"/>
    </source>
</evidence>
<organism evidence="1 2">
    <name type="scientific">Characodon lateralis</name>
    <dbReference type="NCBI Taxonomy" id="208331"/>
    <lineage>
        <taxon>Eukaryota</taxon>
        <taxon>Metazoa</taxon>
        <taxon>Chordata</taxon>
        <taxon>Craniata</taxon>
        <taxon>Vertebrata</taxon>
        <taxon>Euteleostomi</taxon>
        <taxon>Actinopterygii</taxon>
        <taxon>Neopterygii</taxon>
        <taxon>Teleostei</taxon>
        <taxon>Neoteleostei</taxon>
        <taxon>Acanthomorphata</taxon>
        <taxon>Ovalentaria</taxon>
        <taxon>Atherinomorphae</taxon>
        <taxon>Cyprinodontiformes</taxon>
        <taxon>Goodeidae</taxon>
        <taxon>Characodon</taxon>
    </lineage>
</organism>
<dbReference type="EMBL" id="JAHUTJ010075063">
    <property type="protein sequence ID" value="MED6293977.1"/>
    <property type="molecule type" value="Genomic_DNA"/>
</dbReference>
<dbReference type="Proteomes" id="UP001352852">
    <property type="component" value="Unassembled WGS sequence"/>
</dbReference>
<proteinExistence type="predicted"/>